<feature type="transmembrane region" description="Helical" evidence="1">
    <location>
        <begin position="211"/>
        <end position="227"/>
    </location>
</feature>
<keyword evidence="1" id="KW-0472">Membrane</keyword>
<dbReference type="STRING" id="1167632.GCA_000286335_00164"/>
<keyword evidence="1" id="KW-1133">Transmembrane helix</keyword>
<evidence type="ECO:0000313" key="3">
    <source>
        <dbReference type="Proteomes" id="UP000241209"/>
    </source>
</evidence>
<comment type="caution">
    <text evidence="2">The sequence shown here is derived from an EMBL/GenBank/DDBJ whole genome shotgun (WGS) entry which is preliminary data.</text>
</comment>
<proteinExistence type="predicted"/>
<feature type="transmembrane region" description="Helical" evidence="1">
    <location>
        <begin position="151"/>
        <end position="169"/>
    </location>
</feature>
<accession>A0A2T4PV98</accession>
<dbReference type="InterPro" id="IPR007820">
    <property type="entry name" value="AbrB_fam"/>
</dbReference>
<name>A0A2T4PV98_9STAP</name>
<evidence type="ECO:0000256" key="1">
    <source>
        <dbReference type="SAM" id="Phobius"/>
    </source>
</evidence>
<feature type="transmembrane region" description="Helical" evidence="1">
    <location>
        <begin position="84"/>
        <end position="104"/>
    </location>
</feature>
<gene>
    <name evidence="2" type="ORF">BU072_03860</name>
</gene>
<feature type="transmembrane region" description="Helical" evidence="1">
    <location>
        <begin position="234"/>
        <end position="254"/>
    </location>
</feature>
<dbReference type="PIRSF" id="PIRSF038991">
    <property type="entry name" value="Protein_AbrB"/>
    <property type="match status" value="1"/>
</dbReference>
<feature type="transmembrane region" description="Helical" evidence="1">
    <location>
        <begin position="7"/>
        <end position="22"/>
    </location>
</feature>
<dbReference type="NCBIfam" id="TIGR03082">
    <property type="entry name" value="Gneg_AbrB_dup"/>
    <property type="match status" value="2"/>
</dbReference>
<feature type="transmembrane region" description="Helical" evidence="1">
    <location>
        <begin position="55"/>
        <end position="72"/>
    </location>
</feature>
<protein>
    <submittedName>
        <fullName evidence="2">AbrB family transcriptional regulator</fullName>
    </submittedName>
</protein>
<dbReference type="InterPro" id="IPR017516">
    <property type="entry name" value="AbrB_dup"/>
</dbReference>
<sequence>MNSNKWNIIIVSLLAIILGYLLQSIHMILPWLFGPIFASIIVIKLLKRSIKWPNWLGNIGLLILGVQMGSTFTRDVLHDVKDEWLQIVLMTVLILLLALIISIVFKKIANVTFETALLSAIPGALSQMVVMAEENKKADLLIVTLTQTSRIMFVVILVPIISSIFGSHGDSLRHADSAPSIFTVLDLTGYITLIIGIAILFLIFYKIKFPVPHLLAPIFVLLIWNLYTEQVFALDYPLIVIAQVLFGIRIGVQISDLINNLTKKTVFAIAFQNVSLIIGAFLLVFIFDLFMDENINDLFLSAAPGGMAQIIVVALETGGDVAMISSYHIFRIFFILLFVAPLIKIFLTSRSKKYRN</sequence>
<dbReference type="Proteomes" id="UP000241209">
    <property type="component" value="Unassembled WGS sequence"/>
</dbReference>
<dbReference type="AlphaFoldDB" id="A0A2T4PV98"/>
<dbReference type="GeneID" id="64116627"/>
<feature type="transmembrane region" description="Helical" evidence="1">
    <location>
        <begin position="327"/>
        <end position="347"/>
    </location>
</feature>
<dbReference type="PANTHER" id="PTHR38457">
    <property type="entry name" value="REGULATOR ABRB-RELATED"/>
    <property type="match status" value="1"/>
</dbReference>
<dbReference type="EMBL" id="PZFK01000006">
    <property type="protein sequence ID" value="PTI30295.1"/>
    <property type="molecule type" value="Genomic_DNA"/>
</dbReference>
<organism evidence="2 3">
    <name type="scientific">Mammaliicoccus vitulinus</name>
    <dbReference type="NCBI Taxonomy" id="71237"/>
    <lineage>
        <taxon>Bacteria</taxon>
        <taxon>Bacillati</taxon>
        <taxon>Bacillota</taxon>
        <taxon>Bacilli</taxon>
        <taxon>Bacillales</taxon>
        <taxon>Staphylococcaceae</taxon>
        <taxon>Mammaliicoccus</taxon>
    </lineage>
</organism>
<dbReference type="GO" id="GO:0010468">
    <property type="term" value="P:regulation of gene expression"/>
    <property type="evidence" value="ECO:0007669"/>
    <property type="project" value="InterPro"/>
</dbReference>
<reference evidence="2 3" key="1">
    <citation type="journal article" date="2016" name="Front. Microbiol.">
        <title>Comprehensive Phylogenetic Analysis of Bovine Non-aureus Staphylococci Species Based on Whole-Genome Sequencing.</title>
        <authorList>
            <person name="Naushad S."/>
            <person name="Barkema H.W."/>
            <person name="Luby C."/>
            <person name="Condas L.A."/>
            <person name="Nobrega D.B."/>
            <person name="Carson D.A."/>
            <person name="De Buck J."/>
        </authorList>
    </citation>
    <scope>NUCLEOTIDE SEQUENCE [LARGE SCALE GENOMIC DNA]</scope>
    <source>
        <strain evidence="2 3">SNUC 2204</strain>
    </source>
</reference>
<dbReference type="RefSeq" id="WP_016910894.1">
    <property type="nucleotide sequence ID" value="NZ_BMDF01000001.1"/>
</dbReference>
<dbReference type="Pfam" id="PF05145">
    <property type="entry name" value="AbrB"/>
    <property type="match status" value="1"/>
</dbReference>
<keyword evidence="1" id="KW-0812">Transmembrane</keyword>
<evidence type="ECO:0000313" key="2">
    <source>
        <dbReference type="EMBL" id="PTI30295.1"/>
    </source>
</evidence>
<dbReference type="GO" id="GO:0016020">
    <property type="term" value="C:membrane"/>
    <property type="evidence" value="ECO:0007669"/>
    <property type="project" value="InterPro"/>
</dbReference>
<feature type="transmembrane region" description="Helical" evidence="1">
    <location>
        <begin position="28"/>
        <end position="46"/>
    </location>
</feature>
<feature type="transmembrane region" description="Helical" evidence="1">
    <location>
        <begin position="181"/>
        <end position="205"/>
    </location>
</feature>
<dbReference type="PANTHER" id="PTHR38457:SF1">
    <property type="entry name" value="REGULATOR ABRB-RELATED"/>
    <property type="match status" value="1"/>
</dbReference>
<feature type="transmembrane region" description="Helical" evidence="1">
    <location>
        <begin position="266"/>
        <end position="291"/>
    </location>
</feature>